<feature type="compositionally biased region" description="Basic and acidic residues" evidence="12">
    <location>
        <begin position="719"/>
        <end position="754"/>
    </location>
</feature>
<sequence length="963" mass="108357">MEPQFPPGESFSAISKQSGFNFSLYKGRVDWKKLGALDVDRLISEKDLELLSDLLRNVTNLNLESDFDVKVLDPNFVKLFRLAQLSVDFLLHCKVYLEKCLSDSQHKLNVAVQEVNSLRRVCEERKMELKRVKKQLREQTTSLLQTSHKCYVCGKVFIEESYLQSHHSRRHPDRTYMSPESEATRVNDSTETAAMLRVEIKQLKERLNFAELQLNKRFEGTSPRLGTEEVENETSSLKEDVMALRNLLHSEIKKLKDNGKQDKADYSCKTQDVQNVPVKSTAEVSTNTDTYNEQENLANLLARFLSTANRGGNGDIGQESNFITRTYREIPDNLEDTDVTSHGKPTLVGLRNTVENVAETSKRSVAREERIVEAQAEKSSDKVENEEPDFVNTKTSEVNTNFAPSKVTFDRITMVTPKTSATVEVEDGTSVRNQNLTEKVNVIEDLQNRDFVPRSRKNTVSLLATKSRTFSAIDCEEASASESDVKTVPEIESKDSESKVEDDFPRLEPPRPKPRSRTGNKTHSSDGSASEVEKPNTRNACESEKFVKDLEVRSISSAESTKEPEVGAKFISNKPPSLQKRGILSQKSVWQDNVLEESSVEHTLEQGDVRKTPAIFITQSSDENKTSNPQRTLMFANSEISEFVEETSSDLDSVQNVPIEKVNVVDRSALRTNTVLSSSLGSSKNEESRREPIETLVTRTTDERDKKDVGSMFGTPLNETRENNRTDNVDGSKTKADKTLDSSLEKRRQERVTDSDDSALIVPDSESVGANVQLLLATNPEILQALRCDLENMLGRRLRDLGIDPEWTQLPDRTYRDKKAALDHHKNIVAKRYHNYFKLQKEIEVSLEQYFAEKSDLGDSSSGYPFAATSTPRSTSDAGSSQLRMTISDSESTDSQGDRRRVNPVQSSMKQSVTEGALRQRKRVVFMDELSSGRSTPRLIGVHSVVVAASSDSQSKQKRLHHS</sequence>
<dbReference type="InterPro" id="IPR032714">
    <property type="entry name" value="DZIP1_N"/>
</dbReference>
<dbReference type="GO" id="GO:0005737">
    <property type="term" value="C:cytoplasm"/>
    <property type="evidence" value="ECO:0007669"/>
    <property type="project" value="TreeGrafter"/>
</dbReference>
<organism evidence="14 15">
    <name type="scientific">Laodelphax striatellus</name>
    <name type="common">Small brown planthopper</name>
    <name type="synonym">Delphax striatella</name>
    <dbReference type="NCBI Taxonomy" id="195883"/>
    <lineage>
        <taxon>Eukaryota</taxon>
        <taxon>Metazoa</taxon>
        <taxon>Ecdysozoa</taxon>
        <taxon>Arthropoda</taxon>
        <taxon>Hexapoda</taxon>
        <taxon>Insecta</taxon>
        <taxon>Pterygota</taxon>
        <taxon>Neoptera</taxon>
        <taxon>Paraneoptera</taxon>
        <taxon>Hemiptera</taxon>
        <taxon>Auchenorrhyncha</taxon>
        <taxon>Fulgoroidea</taxon>
        <taxon>Delphacidae</taxon>
        <taxon>Criomorphinae</taxon>
        <taxon>Laodelphax</taxon>
    </lineage>
</organism>
<keyword evidence="4" id="KW-0963">Cytoplasm</keyword>
<evidence type="ECO:0000256" key="7">
    <source>
        <dbReference type="ARBA" id="ARBA00022833"/>
    </source>
</evidence>
<name>A0A482WTE9_LAOST</name>
<feature type="region of interest" description="Disordered" evidence="12">
    <location>
        <begin position="169"/>
        <end position="189"/>
    </location>
</feature>
<evidence type="ECO:0000256" key="1">
    <source>
        <dbReference type="ARBA" id="ARBA00004114"/>
    </source>
</evidence>
<evidence type="ECO:0000256" key="3">
    <source>
        <dbReference type="ARBA" id="ARBA00009131"/>
    </source>
</evidence>
<evidence type="ECO:0000313" key="15">
    <source>
        <dbReference type="Proteomes" id="UP000291343"/>
    </source>
</evidence>
<feature type="region of interest" description="Disordered" evidence="12">
    <location>
        <begin position="856"/>
        <end position="916"/>
    </location>
</feature>
<evidence type="ECO:0000256" key="2">
    <source>
        <dbReference type="ARBA" id="ARBA00004120"/>
    </source>
</evidence>
<evidence type="ECO:0000256" key="4">
    <source>
        <dbReference type="ARBA" id="ARBA00022490"/>
    </source>
</evidence>
<dbReference type="PROSITE" id="PS00028">
    <property type="entry name" value="ZINC_FINGER_C2H2_1"/>
    <property type="match status" value="1"/>
</dbReference>
<dbReference type="FunCoup" id="A0A482WTE9">
    <property type="interactions" value="28"/>
</dbReference>
<dbReference type="SMR" id="A0A482WTE9"/>
<proteinExistence type="inferred from homology"/>
<keyword evidence="6 11" id="KW-0863">Zinc-finger</keyword>
<evidence type="ECO:0000259" key="13">
    <source>
        <dbReference type="PROSITE" id="PS50157"/>
    </source>
</evidence>
<dbReference type="EMBL" id="QKKF02026142">
    <property type="protein sequence ID" value="RZF36566.1"/>
    <property type="molecule type" value="Genomic_DNA"/>
</dbReference>
<comment type="subcellular location">
    <subcellularLocation>
        <location evidence="2">Cytoplasm</location>
        <location evidence="2">Cytoskeleton</location>
        <location evidence="2">Cilium basal body</location>
    </subcellularLocation>
    <subcellularLocation>
        <location evidence="1">Cytoplasm</location>
        <location evidence="1">Cytoskeleton</location>
        <location evidence="1">Microtubule organizing center</location>
        <location evidence="1">Centrosome</location>
        <location evidence="1">Centriole</location>
    </subcellularLocation>
</comment>
<feature type="compositionally biased region" description="Basic and acidic residues" evidence="12">
    <location>
        <begin position="483"/>
        <end position="511"/>
    </location>
</feature>
<evidence type="ECO:0000313" key="14">
    <source>
        <dbReference type="EMBL" id="RZF36566.1"/>
    </source>
</evidence>
<accession>A0A482WTE9</accession>
<feature type="compositionally biased region" description="Polar residues" evidence="12">
    <location>
        <begin position="904"/>
        <end position="914"/>
    </location>
</feature>
<dbReference type="Pfam" id="PF13815">
    <property type="entry name" value="Dzip-like_N"/>
    <property type="match status" value="1"/>
</dbReference>
<feature type="domain" description="C2H2-type" evidence="13">
    <location>
        <begin position="148"/>
        <end position="176"/>
    </location>
</feature>
<dbReference type="PANTHER" id="PTHR21502:SF3">
    <property type="entry name" value="CILIUM ASSEMBLY PROTEIN DZIP1L"/>
    <property type="match status" value="1"/>
</dbReference>
<dbReference type="OrthoDB" id="515971at2759"/>
<comment type="similarity">
    <text evidence="3">Belongs to the DZIP C2H2-type zinc-finger protein family.</text>
</comment>
<feature type="region of interest" description="Disordered" evidence="12">
    <location>
        <begin position="476"/>
        <end position="544"/>
    </location>
</feature>
<dbReference type="InterPro" id="IPR013087">
    <property type="entry name" value="Znf_C2H2_type"/>
</dbReference>
<keyword evidence="8" id="KW-0175">Coiled coil</keyword>
<feature type="compositionally biased region" description="Basic and acidic residues" evidence="12">
    <location>
        <begin position="531"/>
        <end position="544"/>
    </location>
</feature>
<keyword evidence="10" id="KW-0966">Cell projection</keyword>
<dbReference type="InterPro" id="IPR058883">
    <property type="entry name" value="DZIP1_dom"/>
</dbReference>
<dbReference type="InParanoid" id="A0A482WTE9"/>
<feature type="compositionally biased region" description="Basic and acidic residues" evidence="12">
    <location>
        <begin position="700"/>
        <end position="709"/>
    </location>
</feature>
<keyword evidence="5" id="KW-0479">Metal-binding</keyword>
<evidence type="ECO:0000256" key="8">
    <source>
        <dbReference type="ARBA" id="ARBA00023054"/>
    </source>
</evidence>
<comment type="caution">
    <text evidence="14">The sequence shown here is derived from an EMBL/GenBank/DDBJ whole genome shotgun (WGS) entry which is preliminary data.</text>
</comment>
<evidence type="ECO:0000256" key="5">
    <source>
        <dbReference type="ARBA" id="ARBA00022723"/>
    </source>
</evidence>
<evidence type="ECO:0000256" key="10">
    <source>
        <dbReference type="ARBA" id="ARBA00023273"/>
    </source>
</evidence>
<evidence type="ECO:0000256" key="9">
    <source>
        <dbReference type="ARBA" id="ARBA00023212"/>
    </source>
</evidence>
<protein>
    <recommendedName>
        <fullName evidence="13">C2H2-type domain-containing protein</fullName>
    </recommendedName>
</protein>
<keyword evidence="7" id="KW-0862">Zinc</keyword>
<evidence type="ECO:0000256" key="6">
    <source>
        <dbReference type="ARBA" id="ARBA00022771"/>
    </source>
</evidence>
<feature type="region of interest" description="Disordered" evidence="12">
    <location>
        <begin position="676"/>
        <end position="757"/>
    </location>
</feature>
<keyword evidence="9" id="KW-0206">Cytoskeleton</keyword>
<dbReference type="GO" id="GO:0008270">
    <property type="term" value="F:zinc ion binding"/>
    <property type="evidence" value="ECO:0007669"/>
    <property type="project" value="UniProtKB-KW"/>
</dbReference>
<dbReference type="GO" id="GO:0005814">
    <property type="term" value="C:centriole"/>
    <property type="evidence" value="ECO:0007669"/>
    <property type="project" value="UniProtKB-SubCell"/>
</dbReference>
<evidence type="ECO:0000256" key="11">
    <source>
        <dbReference type="PROSITE-ProRule" id="PRU00042"/>
    </source>
</evidence>
<dbReference type="InterPro" id="IPR051241">
    <property type="entry name" value="DZIP_RILPL"/>
</dbReference>
<gene>
    <name evidence="14" type="ORF">LSTR_LSTR010677</name>
</gene>
<dbReference type="Pfam" id="PF25977">
    <property type="entry name" value="DZIP1"/>
    <property type="match status" value="1"/>
</dbReference>
<keyword evidence="15" id="KW-1185">Reference proteome</keyword>
<reference evidence="14 15" key="1">
    <citation type="journal article" date="2017" name="Gigascience">
        <title>Genome sequence of the small brown planthopper, Laodelphax striatellus.</title>
        <authorList>
            <person name="Zhu J."/>
            <person name="Jiang F."/>
            <person name="Wang X."/>
            <person name="Yang P."/>
            <person name="Bao Y."/>
            <person name="Zhao W."/>
            <person name="Wang W."/>
            <person name="Lu H."/>
            <person name="Wang Q."/>
            <person name="Cui N."/>
            <person name="Li J."/>
            <person name="Chen X."/>
            <person name="Luo L."/>
            <person name="Yu J."/>
            <person name="Kang L."/>
            <person name="Cui F."/>
        </authorList>
    </citation>
    <scope>NUCLEOTIDE SEQUENCE [LARGE SCALE GENOMIC DNA]</scope>
    <source>
        <strain evidence="14">Lst14</strain>
    </source>
</reference>
<dbReference type="AlphaFoldDB" id="A0A482WTE9"/>
<evidence type="ECO:0000256" key="12">
    <source>
        <dbReference type="SAM" id="MobiDB-lite"/>
    </source>
</evidence>
<dbReference type="Proteomes" id="UP000291343">
    <property type="component" value="Unassembled WGS sequence"/>
</dbReference>
<dbReference type="PROSITE" id="PS50157">
    <property type="entry name" value="ZINC_FINGER_C2H2_2"/>
    <property type="match status" value="1"/>
</dbReference>
<feature type="compositionally biased region" description="Basic and acidic residues" evidence="12">
    <location>
        <begin position="684"/>
        <end position="693"/>
    </location>
</feature>
<feature type="compositionally biased region" description="Polar residues" evidence="12">
    <location>
        <begin position="858"/>
        <end position="895"/>
    </location>
</feature>
<dbReference type="PANTHER" id="PTHR21502">
    <property type="entry name" value="ZINC FINGER PROTEIN DZIP1"/>
    <property type="match status" value="1"/>
</dbReference>